<gene>
    <name evidence="2" type="ORF">OUZ56_028700</name>
</gene>
<proteinExistence type="predicted"/>
<dbReference type="Proteomes" id="UP001234178">
    <property type="component" value="Unassembled WGS sequence"/>
</dbReference>
<comment type="caution">
    <text evidence="2">The sequence shown here is derived from an EMBL/GenBank/DDBJ whole genome shotgun (WGS) entry which is preliminary data.</text>
</comment>
<reference evidence="2 3" key="1">
    <citation type="journal article" date="2023" name="Nucleic Acids Res.">
        <title>The hologenome of Daphnia magna reveals possible DNA methylation and microbiome-mediated evolution of the host genome.</title>
        <authorList>
            <person name="Chaturvedi A."/>
            <person name="Li X."/>
            <person name="Dhandapani V."/>
            <person name="Marshall H."/>
            <person name="Kissane S."/>
            <person name="Cuenca-Cambronero M."/>
            <person name="Asole G."/>
            <person name="Calvet F."/>
            <person name="Ruiz-Romero M."/>
            <person name="Marangio P."/>
            <person name="Guigo R."/>
            <person name="Rago D."/>
            <person name="Mirbahai L."/>
            <person name="Eastwood N."/>
            <person name="Colbourne J.K."/>
            <person name="Zhou J."/>
            <person name="Mallon E."/>
            <person name="Orsini L."/>
        </authorList>
    </citation>
    <scope>NUCLEOTIDE SEQUENCE [LARGE SCALE GENOMIC DNA]</scope>
    <source>
        <strain evidence="2">LRV0_1</strain>
    </source>
</reference>
<feature type="compositionally biased region" description="Basic and acidic residues" evidence="1">
    <location>
        <begin position="12"/>
        <end position="27"/>
    </location>
</feature>
<feature type="region of interest" description="Disordered" evidence="1">
    <location>
        <begin position="1"/>
        <end position="66"/>
    </location>
</feature>
<name>A0ABR0B4N1_9CRUS</name>
<keyword evidence="3" id="KW-1185">Reference proteome</keyword>
<protein>
    <submittedName>
        <fullName evidence="2">Uncharacterized protein</fullName>
    </submittedName>
</protein>
<evidence type="ECO:0000313" key="2">
    <source>
        <dbReference type="EMBL" id="KAK4036657.1"/>
    </source>
</evidence>
<sequence length="66" mass="6978">MEQGPPQEAGEQDGRADEYQRRERKNETGGTSNSFAALADGSGSMANVTGSTVHTDLTVGEFSSWA</sequence>
<evidence type="ECO:0000256" key="1">
    <source>
        <dbReference type="SAM" id="MobiDB-lite"/>
    </source>
</evidence>
<accession>A0ABR0B4N1</accession>
<evidence type="ECO:0000313" key="3">
    <source>
        <dbReference type="Proteomes" id="UP001234178"/>
    </source>
</evidence>
<organism evidence="2 3">
    <name type="scientific">Daphnia magna</name>
    <dbReference type="NCBI Taxonomy" id="35525"/>
    <lineage>
        <taxon>Eukaryota</taxon>
        <taxon>Metazoa</taxon>
        <taxon>Ecdysozoa</taxon>
        <taxon>Arthropoda</taxon>
        <taxon>Crustacea</taxon>
        <taxon>Branchiopoda</taxon>
        <taxon>Diplostraca</taxon>
        <taxon>Cladocera</taxon>
        <taxon>Anomopoda</taxon>
        <taxon>Daphniidae</taxon>
        <taxon>Daphnia</taxon>
    </lineage>
</organism>
<feature type="compositionally biased region" description="Polar residues" evidence="1">
    <location>
        <begin position="44"/>
        <end position="55"/>
    </location>
</feature>
<dbReference type="EMBL" id="JAOYFB010000040">
    <property type="protein sequence ID" value="KAK4036657.1"/>
    <property type="molecule type" value="Genomic_DNA"/>
</dbReference>